<evidence type="ECO:0000256" key="6">
    <source>
        <dbReference type="ARBA" id="ARBA00022490"/>
    </source>
</evidence>
<dbReference type="Pfam" id="PF00464">
    <property type="entry name" value="SHMT"/>
    <property type="match status" value="1"/>
</dbReference>
<comment type="function">
    <text evidence="11">Catalyzes the reversible interconversion of serine and glycine with tetrahydrofolate (THF) serving as the one-carbon carrier. This reaction serves as the major source of one-carbon groups required for the biosynthesis of purines, thymidylate, methionine, and other important biomolecules. Also exhibits THF-independent aldolase activity toward beta-hydroxyamino acids, producing glycine and aldehydes, via a retro-aldol mechanism.</text>
</comment>
<comment type="similarity">
    <text evidence="4 11">Belongs to the SHMT family.</text>
</comment>
<keyword evidence="6 11" id="KW-0963">Cytoplasm</keyword>
<dbReference type="GO" id="GO:0035999">
    <property type="term" value="P:tetrahydrofolate interconversion"/>
    <property type="evidence" value="ECO:0007669"/>
    <property type="project" value="UniProtKB-UniRule"/>
</dbReference>
<dbReference type="PANTHER" id="PTHR11680:SF50">
    <property type="entry name" value="SERINE HYDROXYMETHYLTRANSFERASE"/>
    <property type="match status" value="1"/>
</dbReference>
<comment type="pathway">
    <text evidence="11">One-carbon metabolism; tetrahydrofolate interconversion.</text>
</comment>
<dbReference type="UniPathway" id="UPA00288">
    <property type="reaction ID" value="UER01023"/>
</dbReference>
<evidence type="ECO:0000256" key="4">
    <source>
        <dbReference type="ARBA" id="ARBA00006376"/>
    </source>
</evidence>
<evidence type="ECO:0000256" key="10">
    <source>
        <dbReference type="ARBA" id="ARBA00022898"/>
    </source>
</evidence>
<dbReference type="PROSITE" id="PS00096">
    <property type="entry name" value="SHMT"/>
    <property type="match status" value="1"/>
</dbReference>
<keyword evidence="15" id="KW-1185">Reference proteome</keyword>
<dbReference type="InterPro" id="IPR049943">
    <property type="entry name" value="Ser_HO-MeTrfase-like"/>
</dbReference>
<keyword evidence="8 11" id="KW-0028">Amino-acid biosynthesis</keyword>
<dbReference type="GO" id="GO:0019264">
    <property type="term" value="P:glycine biosynthetic process from serine"/>
    <property type="evidence" value="ECO:0007669"/>
    <property type="project" value="UniProtKB-UniRule"/>
</dbReference>
<dbReference type="Gene3D" id="3.90.1150.10">
    <property type="entry name" value="Aspartate Aminotransferase, domain 1"/>
    <property type="match status" value="1"/>
</dbReference>
<comment type="subcellular location">
    <subcellularLocation>
        <location evidence="3 11">Cytoplasm</location>
    </subcellularLocation>
</comment>
<feature type="binding site" evidence="11">
    <location>
        <begin position="125"/>
        <end position="127"/>
    </location>
    <ligand>
        <name>(6S)-5,6,7,8-tetrahydrofolate</name>
        <dbReference type="ChEBI" id="CHEBI:57453"/>
    </ligand>
</feature>
<dbReference type="RefSeq" id="WP_110024541.1">
    <property type="nucleotide sequence ID" value="NZ_QGTS01000001.1"/>
</dbReference>
<dbReference type="UniPathway" id="UPA00193"/>
<comment type="pathway">
    <text evidence="11">Amino-acid biosynthesis; glycine biosynthesis; glycine from L-serine: step 1/1.</text>
</comment>
<dbReference type="FunFam" id="3.40.640.10:FF:000001">
    <property type="entry name" value="Serine hydroxymethyltransferase"/>
    <property type="match status" value="1"/>
</dbReference>
<dbReference type="Gene3D" id="3.40.640.10">
    <property type="entry name" value="Type I PLP-dependent aspartate aminotransferase-like (Major domain)"/>
    <property type="match status" value="1"/>
</dbReference>
<comment type="subunit">
    <text evidence="5 11">Homodimer.</text>
</comment>
<dbReference type="EMBL" id="QGTS01000001">
    <property type="protein sequence ID" value="PWW12647.1"/>
    <property type="molecule type" value="Genomic_DNA"/>
</dbReference>
<evidence type="ECO:0000313" key="14">
    <source>
        <dbReference type="EMBL" id="PWW12647.1"/>
    </source>
</evidence>
<keyword evidence="9 11" id="KW-0808">Transferase</keyword>
<evidence type="ECO:0000256" key="3">
    <source>
        <dbReference type="ARBA" id="ARBA00004496"/>
    </source>
</evidence>
<dbReference type="NCBIfam" id="NF000586">
    <property type="entry name" value="PRK00011.1"/>
    <property type="match status" value="1"/>
</dbReference>
<dbReference type="InterPro" id="IPR015421">
    <property type="entry name" value="PyrdxlP-dep_Trfase_major"/>
</dbReference>
<evidence type="ECO:0000256" key="2">
    <source>
        <dbReference type="ARBA" id="ARBA00001933"/>
    </source>
</evidence>
<feature type="modified residue" description="N6-(pyridoxal phosphate)lysine" evidence="11 12">
    <location>
        <position position="230"/>
    </location>
</feature>
<organism evidence="14 15">
    <name type="scientific">Mangrovibacter plantisponsor</name>
    <dbReference type="NCBI Taxonomy" id="451513"/>
    <lineage>
        <taxon>Bacteria</taxon>
        <taxon>Pseudomonadati</taxon>
        <taxon>Pseudomonadota</taxon>
        <taxon>Gammaproteobacteria</taxon>
        <taxon>Enterobacterales</taxon>
        <taxon>Enterobacteriaceae</taxon>
        <taxon>Mangrovibacter</taxon>
    </lineage>
</organism>
<keyword evidence="10 11" id="KW-0663">Pyridoxal phosphate</keyword>
<proteinExistence type="inferred from homology"/>
<comment type="caution">
    <text evidence="11">Lacks conserved residue(s) required for the propagation of feature annotation.</text>
</comment>
<dbReference type="EC" id="2.1.2.1" evidence="11"/>
<feature type="binding site" evidence="11">
    <location>
        <begin position="355"/>
        <end position="357"/>
    </location>
    <ligand>
        <name>(6S)-5,6,7,8-tetrahydrofolate</name>
        <dbReference type="ChEBI" id="CHEBI:57453"/>
    </ligand>
</feature>
<evidence type="ECO:0000256" key="1">
    <source>
        <dbReference type="ARBA" id="ARBA00001528"/>
    </source>
</evidence>
<evidence type="ECO:0000256" key="7">
    <source>
        <dbReference type="ARBA" id="ARBA00022563"/>
    </source>
</evidence>
<dbReference type="Proteomes" id="UP000246744">
    <property type="component" value="Unassembled WGS sequence"/>
</dbReference>
<comment type="catalytic activity">
    <reaction evidence="1 11">
        <text>(6R)-5,10-methylene-5,6,7,8-tetrahydrofolate + glycine + H2O = (6S)-5,6,7,8-tetrahydrofolate + L-serine</text>
        <dbReference type="Rhea" id="RHEA:15481"/>
        <dbReference type="ChEBI" id="CHEBI:15377"/>
        <dbReference type="ChEBI" id="CHEBI:15636"/>
        <dbReference type="ChEBI" id="CHEBI:33384"/>
        <dbReference type="ChEBI" id="CHEBI:57305"/>
        <dbReference type="ChEBI" id="CHEBI:57453"/>
        <dbReference type="EC" id="2.1.2.1"/>
    </reaction>
</comment>
<evidence type="ECO:0000256" key="11">
    <source>
        <dbReference type="HAMAP-Rule" id="MF_00051"/>
    </source>
</evidence>
<dbReference type="GO" id="GO:0008168">
    <property type="term" value="F:methyltransferase activity"/>
    <property type="evidence" value="ECO:0007669"/>
    <property type="project" value="UniProtKB-KW"/>
</dbReference>
<dbReference type="InterPro" id="IPR015424">
    <property type="entry name" value="PyrdxlP-dep_Trfase"/>
</dbReference>
<evidence type="ECO:0000256" key="8">
    <source>
        <dbReference type="ARBA" id="ARBA00022605"/>
    </source>
</evidence>
<evidence type="ECO:0000313" key="15">
    <source>
        <dbReference type="Proteomes" id="UP000246744"/>
    </source>
</evidence>
<dbReference type="SUPFAM" id="SSF53383">
    <property type="entry name" value="PLP-dependent transferases"/>
    <property type="match status" value="1"/>
</dbReference>
<evidence type="ECO:0000259" key="13">
    <source>
        <dbReference type="Pfam" id="PF00464"/>
    </source>
</evidence>
<evidence type="ECO:0000256" key="5">
    <source>
        <dbReference type="ARBA" id="ARBA00011738"/>
    </source>
</evidence>
<comment type="caution">
    <text evidence="14">The sequence shown here is derived from an EMBL/GenBank/DDBJ whole genome shotgun (WGS) entry which is preliminary data.</text>
</comment>
<feature type="binding site" evidence="11">
    <location>
        <position position="121"/>
    </location>
    <ligand>
        <name>(6S)-5,6,7,8-tetrahydrofolate</name>
        <dbReference type="ChEBI" id="CHEBI:57453"/>
    </ligand>
</feature>
<dbReference type="GO" id="GO:0005829">
    <property type="term" value="C:cytosol"/>
    <property type="evidence" value="ECO:0007669"/>
    <property type="project" value="TreeGrafter"/>
</dbReference>
<feature type="domain" description="Serine hydroxymethyltransferase-like" evidence="13">
    <location>
        <begin position="9"/>
        <end position="386"/>
    </location>
</feature>
<dbReference type="GO" id="GO:0004372">
    <property type="term" value="F:glycine hydroxymethyltransferase activity"/>
    <property type="evidence" value="ECO:0007669"/>
    <property type="project" value="UniProtKB-UniRule"/>
</dbReference>
<dbReference type="GO" id="GO:0030170">
    <property type="term" value="F:pyridoxal phosphate binding"/>
    <property type="evidence" value="ECO:0007669"/>
    <property type="project" value="UniProtKB-UniRule"/>
</dbReference>
<dbReference type="InterPro" id="IPR039429">
    <property type="entry name" value="SHMT-like_dom"/>
</dbReference>
<dbReference type="AlphaFoldDB" id="A0A317Q8F9"/>
<dbReference type="InterPro" id="IPR015422">
    <property type="entry name" value="PyrdxlP-dep_Trfase_small"/>
</dbReference>
<protein>
    <recommendedName>
        <fullName evidence="11">Serine hydroxymethyltransferase</fullName>
        <shortName evidence="11">SHMT</shortName>
        <shortName evidence="11">Serine methylase</shortName>
        <ecNumber evidence="11">2.1.2.1</ecNumber>
    </recommendedName>
</protein>
<dbReference type="GO" id="GO:0032259">
    <property type="term" value="P:methylation"/>
    <property type="evidence" value="ECO:0007669"/>
    <property type="project" value="UniProtKB-KW"/>
</dbReference>
<dbReference type="FunFam" id="3.90.1150.10:FF:000003">
    <property type="entry name" value="Serine hydroxymethyltransferase"/>
    <property type="match status" value="1"/>
</dbReference>
<dbReference type="OrthoDB" id="9803846at2"/>
<sequence>MFAKSDDIQSFDSELWEAIQHEAVRQEEHIELIASENYTSPRVMQAQGTVLTNKYAEGYPAKRYYGGCEYVDIVEKLAIERACALFGADYANVQPHSGSQANAAVYMALCQPGDTILGMSLAHGGHLTHGAHVSFSGKIYHAVQYGLNQETGEIDYDQVEALALEHKPKMIVAGFSAYSRIVDWAKFREIADKVGAWLFVDMAHVAGLVAAGLYPNPLPWADVVTTTTHKTLRGPRGGLILAKANPEIEKKLNAAVFPGGQGGPLMHVIAAKAVAFKEAMQPGYIEYQTQVVKNARAMASVFIERGYEVVSGGTDNHLFLLSLIKQGLTGKAADAALGRANITVNKNAVPNDPQSPFVTSGLRIGAPVITTRGFDEQSCRTLSGWIADILDVLHDEVRLEEKITQVKQQVLSLCADYPVYR</sequence>
<comment type="cofactor">
    <cofactor evidence="2 11 12">
        <name>pyridoxal 5'-phosphate</name>
        <dbReference type="ChEBI" id="CHEBI:597326"/>
    </cofactor>
</comment>
<accession>A0A317Q8F9</accession>
<evidence type="ECO:0000256" key="9">
    <source>
        <dbReference type="ARBA" id="ARBA00022679"/>
    </source>
</evidence>
<evidence type="ECO:0000256" key="12">
    <source>
        <dbReference type="PIRSR" id="PIRSR000412-50"/>
    </source>
</evidence>
<keyword evidence="7 11" id="KW-0554">One-carbon metabolism</keyword>
<dbReference type="PIRSF" id="PIRSF000412">
    <property type="entry name" value="SHMT"/>
    <property type="match status" value="1"/>
</dbReference>
<dbReference type="InterPro" id="IPR001085">
    <property type="entry name" value="Ser_HO-MeTrfase"/>
</dbReference>
<dbReference type="InterPro" id="IPR019798">
    <property type="entry name" value="Ser_HO-MeTrfase_PLP_BS"/>
</dbReference>
<gene>
    <name evidence="11" type="primary">glyA</name>
    <name evidence="14" type="ORF">DES37_101215</name>
</gene>
<reference evidence="14 15" key="1">
    <citation type="submission" date="2018-05" db="EMBL/GenBank/DDBJ databases">
        <title>Genomic Encyclopedia of Type Strains, Phase IV (KMG-IV): sequencing the most valuable type-strain genomes for metagenomic binning, comparative biology and taxonomic classification.</title>
        <authorList>
            <person name="Goeker M."/>
        </authorList>
    </citation>
    <scope>NUCLEOTIDE SEQUENCE [LARGE SCALE GENOMIC DNA]</scope>
    <source>
        <strain evidence="14 15">DSM 19579</strain>
    </source>
</reference>
<dbReference type="PANTHER" id="PTHR11680">
    <property type="entry name" value="SERINE HYDROXYMETHYLTRANSFERASE"/>
    <property type="match status" value="1"/>
</dbReference>
<dbReference type="CDD" id="cd00378">
    <property type="entry name" value="SHMT"/>
    <property type="match status" value="1"/>
</dbReference>
<dbReference type="HAMAP" id="MF_00051">
    <property type="entry name" value="SHMT"/>
    <property type="match status" value="1"/>
</dbReference>
<keyword evidence="14" id="KW-0489">Methyltransferase</keyword>
<name>A0A317Q8F9_9ENTR</name>
<feature type="site" description="Plays an important role in substrate specificity" evidence="11">
    <location>
        <position position="229"/>
    </location>
</feature>